<evidence type="ECO:0000256" key="2">
    <source>
        <dbReference type="ARBA" id="ARBA00022473"/>
    </source>
</evidence>
<evidence type="ECO:0000313" key="20">
    <source>
        <dbReference type="Proteomes" id="UP000215902"/>
    </source>
</evidence>
<feature type="domain" description="EGF-like" evidence="18">
    <location>
        <begin position="464"/>
        <end position="505"/>
    </location>
</feature>
<dbReference type="FunFam" id="2.10.25.10:FF:000434">
    <property type="entry name" value="Predicted protein"/>
    <property type="match status" value="1"/>
</dbReference>
<dbReference type="Pfam" id="PF12661">
    <property type="entry name" value="hEGF"/>
    <property type="match status" value="4"/>
</dbReference>
<evidence type="ECO:0000313" key="19">
    <source>
        <dbReference type="EMBL" id="PAA92814.1"/>
    </source>
</evidence>
<feature type="disulfide bond" evidence="14">
    <location>
        <begin position="802"/>
        <end position="811"/>
    </location>
</feature>
<dbReference type="STRING" id="282301.A0A267H555"/>
<dbReference type="PROSITE" id="PS50026">
    <property type="entry name" value="EGF_3"/>
    <property type="match status" value="14"/>
</dbReference>
<comment type="caution">
    <text evidence="14">Lacks conserved residue(s) required for the propagation of feature annotation.</text>
</comment>
<dbReference type="SMART" id="SM00181">
    <property type="entry name" value="EGF"/>
    <property type="match status" value="15"/>
</dbReference>
<feature type="domain" description="EGF-like" evidence="18">
    <location>
        <begin position="287"/>
        <end position="324"/>
    </location>
</feature>
<dbReference type="InterPro" id="IPR013032">
    <property type="entry name" value="EGF-like_CS"/>
</dbReference>
<keyword evidence="2" id="KW-0217">Developmental protein</keyword>
<dbReference type="OrthoDB" id="283575at2759"/>
<dbReference type="GO" id="GO:0048468">
    <property type="term" value="P:cell development"/>
    <property type="evidence" value="ECO:0007669"/>
    <property type="project" value="UniProtKB-ARBA"/>
</dbReference>
<evidence type="ECO:0000256" key="11">
    <source>
        <dbReference type="ARBA" id="ARBA00023136"/>
    </source>
</evidence>
<dbReference type="SUPFAM" id="SSF57196">
    <property type="entry name" value="EGF/Laminin"/>
    <property type="match status" value="10"/>
</dbReference>
<dbReference type="GO" id="GO:0080090">
    <property type="term" value="P:regulation of primary metabolic process"/>
    <property type="evidence" value="ECO:0007669"/>
    <property type="project" value="UniProtKB-ARBA"/>
</dbReference>
<keyword evidence="4 14" id="KW-0245">EGF-like domain</keyword>
<feature type="disulfide bond" evidence="14">
    <location>
        <begin position="74"/>
        <end position="83"/>
    </location>
</feature>
<feature type="domain" description="EGF-like" evidence="18">
    <location>
        <begin position="773"/>
        <end position="812"/>
    </location>
</feature>
<keyword evidence="9" id="KW-0221">Differentiation</keyword>
<evidence type="ECO:0000256" key="1">
    <source>
        <dbReference type="ARBA" id="ARBA00004247"/>
    </source>
</evidence>
<keyword evidence="3" id="KW-1003">Cell membrane</keyword>
<keyword evidence="10 16" id="KW-1133">Transmembrane helix</keyword>
<keyword evidence="13" id="KW-0325">Glycoprotein</keyword>
<dbReference type="InterPro" id="IPR000152">
    <property type="entry name" value="EGF-type_Asp/Asn_hydroxyl_site"/>
</dbReference>
<dbReference type="FunFam" id="2.10.25.10:FF:000122">
    <property type="entry name" value="Protein crumbs homolog 2"/>
    <property type="match status" value="1"/>
</dbReference>
<evidence type="ECO:0000256" key="8">
    <source>
        <dbReference type="ARBA" id="ARBA00022737"/>
    </source>
</evidence>
<evidence type="ECO:0000256" key="12">
    <source>
        <dbReference type="ARBA" id="ARBA00023157"/>
    </source>
</evidence>
<feature type="disulfide bond" evidence="14">
    <location>
        <begin position="582"/>
        <end position="591"/>
    </location>
</feature>
<feature type="disulfide bond" evidence="14">
    <location>
        <begin position="275"/>
        <end position="284"/>
    </location>
</feature>
<dbReference type="Proteomes" id="UP000215902">
    <property type="component" value="Unassembled WGS sequence"/>
</dbReference>
<dbReference type="SMART" id="SM00179">
    <property type="entry name" value="EGF_CA"/>
    <property type="match status" value="12"/>
</dbReference>
<dbReference type="PROSITE" id="PS00010">
    <property type="entry name" value="ASX_HYDROXYL"/>
    <property type="match status" value="9"/>
</dbReference>
<dbReference type="InterPro" id="IPR051022">
    <property type="entry name" value="Notch_Cell-Fate_Det"/>
</dbReference>
<dbReference type="FunFam" id="2.10.25.10:FF:000472">
    <property type="entry name" value="Uncharacterized protein, isoform A"/>
    <property type="match status" value="1"/>
</dbReference>
<dbReference type="GO" id="GO:0003002">
    <property type="term" value="P:regionalization"/>
    <property type="evidence" value="ECO:0007669"/>
    <property type="project" value="UniProtKB-ARBA"/>
</dbReference>
<dbReference type="InterPro" id="IPR018097">
    <property type="entry name" value="EGF_Ca-bd_CS"/>
</dbReference>
<feature type="disulfide bond" evidence="14">
    <location>
        <begin position="495"/>
        <end position="504"/>
    </location>
</feature>
<feature type="domain" description="EGF-like" evidence="18">
    <location>
        <begin position="86"/>
        <end position="133"/>
    </location>
</feature>
<evidence type="ECO:0000256" key="6">
    <source>
        <dbReference type="ARBA" id="ARBA00022692"/>
    </source>
</evidence>
<dbReference type="CDD" id="cd00054">
    <property type="entry name" value="EGF_CA"/>
    <property type="match status" value="11"/>
</dbReference>
<dbReference type="PROSITE" id="PS01187">
    <property type="entry name" value="EGF_CA"/>
    <property type="match status" value="3"/>
</dbReference>
<dbReference type="PANTHER" id="PTHR24049">
    <property type="entry name" value="CRUMBS FAMILY MEMBER"/>
    <property type="match status" value="1"/>
</dbReference>
<name>A0A267H555_9PLAT</name>
<evidence type="ECO:0000256" key="13">
    <source>
        <dbReference type="ARBA" id="ARBA00023180"/>
    </source>
</evidence>
<dbReference type="GO" id="GO:0005509">
    <property type="term" value="F:calcium ion binding"/>
    <property type="evidence" value="ECO:0007669"/>
    <property type="project" value="InterPro"/>
</dbReference>
<feature type="disulfide bond" evidence="14">
    <location>
        <begin position="160"/>
        <end position="169"/>
    </location>
</feature>
<keyword evidence="5" id="KW-0597">Phosphoprotein</keyword>
<feature type="disulfide bond" evidence="14">
    <location>
        <begin position="536"/>
        <end position="545"/>
    </location>
</feature>
<dbReference type="FunFam" id="2.10.25.10:FF:000208">
    <property type="entry name" value="Crumbs 2, cell polarity complex component"/>
    <property type="match status" value="1"/>
</dbReference>
<dbReference type="InterPro" id="IPR000742">
    <property type="entry name" value="EGF"/>
</dbReference>
<protein>
    <recommendedName>
        <fullName evidence="18">EGF-like domain-containing protein</fullName>
    </recommendedName>
</protein>
<comment type="subcellular location">
    <subcellularLocation>
        <location evidence="1">Apical cell membrane</location>
        <topology evidence="1">Single-pass type I membrane protein</topology>
    </subcellularLocation>
</comment>
<evidence type="ECO:0000256" key="10">
    <source>
        <dbReference type="ARBA" id="ARBA00022989"/>
    </source>
</evidence>
<dbReference type="FunFam" id="2.10.25.10:FF:000118">
    <property type="entry name" value="protein delta homolog 2"/>
    <property type="match status" value="1"/>
</dbReference>
<dbReference type="PROSITE" id="PS01186">
    <property type="entry name" value="EGF_2"/>
    <property type="match status" value="7"/>
</dbReference>
<dbReference type="GO" id="GO:0009967">
    <property type="term" value="P:positive regulation of signal transduction"/>
    <property type="evidence" value="ECO:0007669"/>
    <property type="project" value="UniProtKB-ARBA"/>
</dbReference>
<feature type="domain" description="EGF-like" evidence="18">
    <location>
        <begin position="1044"/>
        <end position="1082"/>
    </location>
</feature>
<dbReference type="FunFam" id="2.10.25.10:FF:000173">
    <property type="entry name" value="Neurogenic locus notch protein 2"/>
    <property type="match status" value="1"/>
</dbReference>
<feature type="disulfide bond" evidence="14">
    <location>
        <begin position="139"/>
        <end position="149"/>
    </location>
</feature>
<feature type="domain" description="EGF-like" evidence="18">
    <location>
        <begin position="211"/>
        <end position="248"/>
    </location>
</feature>
<feature type="disulfide bond" evidence="14">
    <location>
        <begin position="254"/>
        <end position="264"/>
    </location>
</feature>
<dbReference type="InterPro" id="IPR001881">
    <property type="entry name" value="EGF-like_Ca-bd_dom"/>
</dbReference>
<evidence type="ECO:0000256" key="17">
    <source>
        <dbReference type="SAM" id="SignalP"/>
    </source>
</evidence>
<keyword evidence="7 17" id="KW-0732">Signal</keyword>
<dbReference type="Gene3D" id="2.10.25.10">
    <property type="entry name" value="Laminin"/>
    <property type="match status" value="13"/>
</dbReference>
<dbReference type="SUPFAM" id="SSF49899">
    <property type="entry name" value="Concanavalin A-like lectins/glucanases"/>
    <property type="match status" value="2"/>
</dbReference>
<accession>A0A267H555</accession>
<feature type="signal peptide" evidence="17">
    <location>
        <begin position="1"/>
        <end position="23"/>
    </location>
</feature>
<dbReference type="InterPro" id="IPR013320">
    <property type="entry name" value="ConA-like_dom_sf"/>
</dbReference>
<feature type="domain" description="EGF-like" evidence="18">
    <location>
        <begin position="326"/>
        <end position="363"/>
    </location>
</feature>
<feature type="domain" description="EGF-like" evidence="18">
    <location>
        <begin position="250"/>
        <end position="285"/>
    </location>
</feature>
<keyword evidence="20" id="KW-1185">Reference proteome</keyword>
<feature type="disulfide bond" evidence="14">
    <location>
        <begin position="123"/>
        <end position="132"/>
    </location>
</feature>
<dbReference type="GO" id="GO:0060255">
    <property type="term" value="P:regulation of macromolecule metabolic process"/>
    <property type="evidence" value="ECO:0007669"/>
    <property type="project" value="UniProtKB-ARBA"/>
</dbReference>
<dbReference type="GO" id="GO:0008593">
    <property type="term" value="P:regulation of Notch signaling pathway"/>
    <property type="evidence" value="ECO:0007669"/>
    <property type="project" value="UniProtKB-ARBA"/>
</dbReference>
<feature type="domain" description="EGF-like" evidence="18">
    <location>
        <begin position="507"/>
        <end position="546"/>
    </location>
</feature>
<keyword evidence="6 16" id="KW-0812">Transmembrane</keyword>
<dbReference type="FunFam" id="2.10.25.10:FF:000321">
    <property type="entry name" value="Protein delta homolog 1"/>
    <property type="match status" value="1"/>
</dbReference>
<feature type="compositionally biased region" description="Polar residues" evidence="15">
    <location>
        <begin position="1304"/>
        <end position="1313"/>
    </location>
</feature>
<feature type="disulfide bond" evidence="14">
    <location>
        <begin position="783"/>
        <end position="800"/>
    </location>
</feature>
<feature type="disulfide bond" evidence="14">
    <location>
        <begin position="391"/>
        <end position="400"/>
    </location>
</feature>
<feature type="transmembrane region" description="Helical" evidence="16">
    <location>
        <begin position="1155"/>
        <end position="1180"/>
    </location>
</feature>
<evidence type="ECO:0000256" key="3">
    <source>
        <dbReference type="ARBA" id="ARBA00022475"/>
    </source>
</evidence>
<keyword evidence="11 16" id="KW-0472">Membrane</keyword>
<evidence type="ECO:0000256" key="16">
    <source>
        <dbReference type="SAM" id="Phobius"/>
    </source>
</evidence>
<evidence type="ECO:0000256" key="4">
    <source>
        <dbReference type="ARBA" id="ARBA00022536"/>
    </source>
</evidence>
<feature type="chain" id="PRO_5012470225" description="EGF-like domain-containing protein" evidence="17">
    <location>
        <begin position="24"/>
        <end position="1313"/>
    </location>
</feature>
<reference evidence="19 20" key="1">
    <citation type="submission" date="2017-06" db="EMBL/GenBank/DDBJ databases">
        <title>A platform for efficient transgenesis in Macrostomum lignano, a flatworm model organism for stem cell research.</title>
        <authorList>
            <person name="Berezikov E."/>
        </authorList>
    </citation>
    <scope>NUCLEOTIDE SEQUENCE [LARGE SCALE GENOMIC DNA]</scope>
    <source>
        <strain evidence="19">DV1</strain>
        <tissue evidence="19">Whole organism</tissue>
    </source>
</reference>
<evidence type="ECO:0000256" key="15">
    <source>
        <dbReference type="SAM" id="MobiDB-lite"/>
    </source>
</evidence>
<dbReference type="GO" id="GO:0048592">
    <property type="term" value="P:eye morphogenesis"/>
    <property type="evidence" value="ECO:0007669"/>
    <property type="project" value="UniProtKB-ARBA"/>
</dbReference>
<feature type="domain" description="EGF-like" evidence="18">
    <location>
        <begin position="135"/>
        <end position="170"/>
    </location>
</feature>
<feature type="domain" description="EGF-like" evidence="18">
    <location>
        <begin position="45"/>
        <end position="84"/>
    </location>
</feature>
<dbReference type="FunFam" id="2.10.25.10:FF:000565">
    <property type="entry name" value="Predicted protein"/>
    <property type="match status" value="1"/>
</dbReference>
<dbReference type="PROSITE" id="PS00022">
    <property type="entry name" value="EGF_1"/>
    <property type="match status" value="9"/>
</dbReference>
<feature type="domain" description="EGF-like" evidence="18">
    <location>
        <begin position="172"/>
        <end position="209"/>
    </location>
</feature>
<feature type="region of interest" description="Disordered" evidence="15">
    <location>
        <begin position="1255"/>
        <end position="1313"/>
    </location>
</feature>
<feature type="disulfide bond" evidence="14">
    <location>
        <begin position="104"/>
        <end position="121"/>
    </location>
</feature>
<dbReference type="Pfam" id="PF00008">
    <property type="entry name" value="EGF"/>
    <property type="match status" value="5"/>
</dbReference>
<evidence type="ECO:0000256" key="7">
    <source>
        <dbReference type="ARBA" id="ARBA00022729"/>
    </source>
</evidence>
<dbReference type="PRINTS" id="PR01983">
    <property type="entry name" value="NOTCH"/>
</dbReference>
<feature type="domain" description="EGF-like" evidence="18">
    <location>
        <begin position="548"/>
        <end position="592"/>
    </location>
</feature>
<sequence>MSSEIRLPTLILVLTLAWHRASCASVSEDLSAGFDEDANELARTRRAACSEGDCKNGGICWPGAVTSSTPPCLCTDAYTGTYCTNRINFCNTTSGGSTLSSSPCQNGGTCSNTDASPWYHCSCVPGYTGTDCEINIDDCASKPCANGLCSDLVNDYSCSCFTGWEGRNCNVNHNDCPTGACLNGGRCIDGNGTFSCDCSRVDFQGATCSSKIDDCASSPCQHGGRCTDGVRSFTCDCTDTGFTGDRCQNNINDCASKPCINGLCTDLVKNYSCSCFTGWEDRNCSVDTDYCLSGPCQNGGVCSDGNSTFSCDCSRVDFQGATCSSKIDDCASSPCQHGGRCTDGVRSFTCDCTDTGFTGDRCQNNIDDCASNPCSHNATCVDGLRDFSCSCFSGYSGKNCSDDEQDCSPNPCQFGGACLERSNQALYGNSPLPAPFNGSFSYALAAGFVCLCPHGTYGDNCSINPNDCLDPATNRSVCAHASNCTDGLASFTCHCLPGYEGPICSVDINECERFGQPCQNGGVCKDLVADYACTGCPADYGGKNCSVKLTGCDSSPCHINATCEPLLLQELPSLAHGYRCTCKPGWSGPQCNETTLASLNGTSSFSANFSTTADCTFELSFRTSLAHFDLVRLSSHWGEIRVGAHESSLVLFFINASSSVIDQAAWPISASLASTDWLTLSVSLTNGRATLSHSESGVTQLPGEQLVDGLSDSFKPNSRLSVRVGVESGSGIDGSGGFRGCVRDLRLVTNDSTLVATEITAESSNSTWGVCSRSMQCGSPSPCEAKTSSMCSDMWNDFVCHCAADFGGLRCSVELPSFSLGVGGSVSSAMFASAAGVSSVYGGDSWTIELRLVTLSRGAFLLLLGDPSDSATTPRLLTTIDHSGRMSAQLLHGNGSLIAALTSSDSVATGDFVSVKISVSISGRSLSLSVSSSVRSASLSSASPLPQPSGQLIIGGFSGLRAAPAPSPDSTGLAASRTKKSADVSLSRVASAAGNVTAFRGSLRSIKVNGDTPLILVAGNDSFEGLTGAVVASESKDIVPGIFNNTVCEEFRPCRNGAACTNGLYYSYRCVCHPGYSGEDCSVDHPDCSSNPCGADSFCLERSIEALYSNASSLAPFNGSFSYSKAAGFECVRIMAPTETAASSEAAAYDFLPTWTIAAIAVAIFIFGVLLTVSVFLLLLNRHRNGKLSLGYFERQAPVLENAKRRSAAKVLSDLRDRLSSRSEHTYLASDRRPQISTVEKYEMAPYDVINDAETKPDEVSPEQEVEPAAGSNRFNSELSSAYDVIPDLTASQKQQNQRAAQQVKSNQPEECC</sequence>
<dbReference type="EMBL" id="NIVC01000038">
    <property type="protein sequence ID" value="PAA92814.1"/>
    <property type="molecule type" value="Genomic_DNA"/>
</dbReference>
<feature type="compositionally biased region" description="Low complexity" evidence="15">
    <location>
        <begin position="1291"/>
        <end position="1303"/>
    </location>
</feature>
<comment type="caution">
    <text evidence="19">The sequence shown here is derived from an EMBL/GenBank/DDBJ whole genome shotgun (WGS) entry which is preliminary data.</text>
</comment>
<dbReference type="GO" id="GO:0016324">
    <property type="term" value="C:apical plasma membrane"/>
    <property type="evidence" value="ECO:0007669"/>
    <property type="project" value="UniProtKB-SubCell"/>
</dbReference>
<evidence type="ECO:0000259" key="18">
    <source>
        <dbReference type="PROSITE" id="PS50026"/>
    </source>
</evidence>
<gene>
    <name evidence="19" type="ORF">BOX15_Mlig000024g2</name>
</gene>
<evidence type="ECO:0000256" key="9">
    <source>
        <dbReference type="ARBA" id="ARBA00022782"/>
    </source>
</evidence>
<dbReference type="GO" id="GO:0051241">
    <property type="term" value="P:negative regulation of multicellular organismal process"/>
    <property type="evidence" value="ECO:0007669"/>
    <property type="project" value="UniProtKB-ARBA"/>
</dbReference>
<evidence type="ECO:0000256" key="14">
    <source>
        <dbReference type="PROSITE-ProRule" id="PRU00076"/>
    </source>
</evidence>
<keyword evidence="12 14" id="KW-1015">Disulfide bond</keyword>
<dbReference type="SUPFAM" id="SSF57184">
    <property type="entry name" value="Growth factor receptor domain"/>
    <property type="match status" value="1"/>
</dbReference>
<dbReference type="InterPro" id="IPR009030">
    <property type="entry name" value="Growth_fac_rcpt_cys_sf"/>
</dbReference>
<proteinExistence type="predicted"/>
<dbReference type="GO" id="GO:0030182">
    <property type="term" value="P:neuron differentiation"/>
    <property type="evidence" value="ECO:0007669"/>
    <property type="project" value="UniProtKB-ARBA"/>
</dbReference>
<keyword evidence="8" id="KW-0677">Repeat</keyword>
<dbReference type="GO" id="GO:0051093">
    <property type="term" value="P:negative regulation of developmental process"/>
    <property type="evidence" value="ECO:0007669"/>
    <property type="project" value="UniProtKB-ARBA"/>
</dbReference>
<evidence type="ECO:0000256" key="5">
    <source>
        <dbReference type="ARBA" id="ARBA00022553"/>
    </source>
</evidence>
<dbReference type="Gene3D" id="2.60.120.200">
    <property type="match status" value="1"/>
</dbReference>
<feature type="domain" description="EGF-like" evidence="18">
    <location>
        <begin position="365"/>
        <end position="401"/>
    </location>
</feature>
<organism evidence="19 20">
    <name type="scientific">Macrostomum lignano</name>
    <dbReference type="NCBI Taxonomy" id="282301"/>
    <lineage>
        <taxon>Eukaryota</taxon>
        <taxon>Metazoa</taxon>
        <taxon>Spiralia</taxon>
        <taxon>Lophotrochozoa</taxon>
        <taxon>Platyhelminthes</taxon>
        <taxon>Rhabditophora</taxon>
        <taxon>Macrostomorpha</taxon>
        <taxon>Macrostomida</taxon>
        <taxon>Macrostomidae</taxon>
        <taxon>Macrostomum</taxon>
    </lineage>
</organism>
<feature type="disulfide bond" evidence="14">
    <location>
        <begin position="1072"/>
        <end position="1081"/>
    </location>
</feature>